<name>A0AAU8EKI1_9CAUD</name>
<evidence type="ECO:0000313" key="1">
    <source>
        <dbReference type="EMBL" id="XCH00449.1"/>
    </source>
</evidence>
<protein>
    <submittedName>
        <fullName evidence="1">Uncharacterized protein</fullName>
    </submittedName>
</protein>
<dbReference type="EMBL" id="PP861117">
    <property type="protein sequence ID" value="XCH00449.1"/>
    <property type="molecule type" value="Genomic_DNA"/>
</dbReference>
<sequence>MPDLINDYWTKKPPIEGRPELQNSDEFWKKMYSQQRKERMQDAIDDYLNDDDVDARQTYEEILSCVDDVINYHKKQYDKAVALKSLMLGHRECDLLECADSLATAE</sequence>
<reference evidence="1" key="1">
    <citation type="submission" date="2024-05" db="EMBL/GenBank/DDBJ databases">
        <authorList>
            <person name="Su C."/>
        </authorList>
    </citation>
    <scope>NUCLEOTIDE SEQUENCE</scope>
</reference>
<proteinExistence type="predicted"/>
<accession>A0AAU8EKI1</accession>
<organism evidence="1">
    <name type="scientific">Synechococcus phage QB2</name>
    <dbReference type="NCBI Taxonomy" id="3159453"/>
    <lineage>
        <taxon>Viruses</taxon>
        <taxon>Duplodnaviria</taxon>
        <taxon>Heunggongvirae</taxon>
        <taxon>Uroviricota</taxon>
        <taxon>Caudoviricetes</taxon>
        <taxon>Pantevenvirales</taxon>
        <taxon>Kyanoviridae</taxon>
    </lineage>
</organism>